<accession>A0ABQ5C9U2</accession>
<sequence>MCLRGDDASSWSSVLPTGTTSSAPQVLLAEASDSVIKRDGTIVNGTTVPQHVLRNSNILQLIAPLKGLIPNAMLDLNLWFECIITIAASTTLTSPNKPVAQLVLMAYQGHLRLTTPQIDTDSKLTSADGDPCPDQELPLYRSLAAPSVFHSLACYILCCAQVLSCLYMHDPREPQSLLSKLIFVLLESEYRVLTKPLLKLVGYVIIYESSYTHWSTATLVYCDNVSAVYLSSNPVQHQHTKHIEIDIHFVRDLVAAGHI</sequence>
<name>A0ABQ5C9U2_9ASTR</name>
<dbReference type="EMBL" id="BQNB010014009">
    <property type="protein sequence ID" value="GJT22907.1"/>
    <property type="molecule type" value="Genomic_DNA"/>
</dbReference>
<evidence type="ECO:0000313" key="2">
    <source>
        <dbReference type="Proteomes" id="UP001151760"/>
    </source>
</evidence>
<dbReference type="CDD" id="cd09272">
    <property type="entry name" value="RNase_HI_RT_Ty1"/>
    <property type="match status" value="1"/>
</dbReference>
<proteinExistence type="predicted"/>
<evidence type="ECO:0000313" key="1">
    <source>
        <dbReference type="EMBL" id="GJT22907.1"/>
    </source>
</evidence>
<keyword evidence="2" id="KW-1185">Reference proteome</keyword>
<reference evidence="1" key="1">
    <citation type="journal article" date="2022" name="Int. J. Mol. Sci.">
        <title>Draft Genome of Tanacetum Coccineum: Genomic Comparison of Closely Related Tanacetum-Family Plants.</title>
        <authorList>
            <person name="Yamashiro T."/>
            <person name="Shiraishi A."/>
            <person name="Nakayama K."/>
            <person name="Satake H."/>
        </authorList>
    </citation>
    <scope>NUCLEOTIDE SEQUENCE</scope>
</reference>
<dbReference type="Proteomes" id="UP001151760">
    <property type="component" value="Unassembled WGS sequence"/>
</dbReference>
<protein>
    <submittedName>
        <fullName evidence="1">Ribonuclease H-like domain-containing protein</fullName>
    </submittedName>
</protein>
<gene>
    <name evidence="1" type="ORF">Tco_0892844</name>
</gene>
<comment type="caution">
    <text evidence="1">The sequence shown here is derived from an EMBL/GenBank/DDBJ whole genome shotgun (WGS) entry which is preliminary data.</text>
</comment>
<reference evidence="1" key="2">
    <citation type="submission" date="2022-01" db="EMBL/GenBank/DDBJ databases">
        <authorList>
            <person name="Yamashiro T."/>
            <person name="Shiraishi A."/>
            <person name="Satake H."/>
            <person name="Nakayama K."/>
        </authorList>
    </citation>
    <scope>NUCLEOTIDE SEQUENCE</scope>
</reference>
<organism evidence="1 2">
    <name type="scientific">Tanacetum coccineum</name>
    <dbReference type="NCBI Taxonomy" id="301880"/>
    <lineage>
        <taxon>Eukaryota</taxon>
        <taxon>Viridiplantae</taxon>
        <taxon>Streptophyta</taxon>
        <taxon>Embryophyta</taxon>
        <taxon>Tracheophyta</taxon>
        <taxon>Spermatophyta</taxon>
        <taxon>Magnoliopsida</taxon>
        <taxon>eudicotyledons</taxon>
        <taxon>Gunneridae</taxon>
        <taxon>Pentapetalae</taxon>
        <taxon>asterids</taxon>
        <taxon>campanulids</taxon>
        <taxon>Asterales</taxon>
        <taxon>Asteraceae</taxon>
        <taxon>Asteroideae</taxon>
        <taxon>Anthemideae</taxon>
        <taxon>Anthemidinae</taxon>
        <taxon>Tanacetum</taxon>
    </lineage>
</organism>